<evidence type="ECO:0000313" key="2">
    <source>
        <dbReference type="EMBL" id="SNQ47351.1"/>
    </source>
</evidence>
<dbReference type="AlphaFoldDB" id="A0A2I2KNV5"/>
<dbReference type="Proteomes" id="UP000234331">
    <property type="component" value="Unassembled WGS sequence"/>
</dbReference>
<accession>A0A2I2KNV5</accession>
<keyword evidence="1" id="KW-0812">Transmembrane</keyword>
<organism evidence="2 3">
    <name type="scientific">Frankia canadensis</name>
    <dbReference type="NCBI Taxonomy" id="1836972"/>
    <lineage>
        <taxon>Bacteria</taxon>
        <taxon>Bacillati</taxon>
        <taxon>Actinomycetota</taxon>
        <taxon>Actinomycetes</taxon>
        <taxon>Frankiales</taxon>
        <taxon>Frankiaceae</taxon>
        <taxon>Frankia</taxon>
    </lineage>
</organism>
<evidence type="ECO:0000256" key="1">
    <source>
        <dbReference type="SAM" id="Phobius"/>
    </source>
</evidence>
<keyword evidence="3" id="KW-1185">Reference proteome</keyword>
<reference evidence="2 3" key="1">
    <citation type="submission" date="2017-06" db="EMBL/GenBank/DDBJ databases">
        <authorList>
            <person name="Kim H.J."/>
            <person name="Triplett B.A."/>
        </authorList>
    </citation>
    <scope>NUCLEOTIDE SEQUENCE [LARGE SCALE GENOMIC DNA]</scope>
    <source>
        <strain evidence="2">FRACA_ARgP5</strain>
    </source>
</reference>
<evidence type="ECO:0000313" key="3">
    <source>
        <dbReference type="Proteomes" id="UP000234331"/>
    </source>
</evidence>
<protein>
    <submittedName>
        <fullName evidence="2">Uncharacterized protein</fullName>
    </submittedName>
</protein>
<sequence length="88" mass="9031">MRGAAPILVPATVLRTMATFMALLWLIAAVAALTRRPDGGLSMARPGKCTIEACRGRPGRTDAGIGRMPPAALRLGAPVGRVVPGRAG</sequence>
<gene>
    <name evidence="2" type="ORF">FRACA_1840007</name>
</gene>
<keyword evidence="1" id="KW-0472">Membrane</keyword>
<feature type="transmembrane region" description="Helical" evidence="1">
    <location>
        <begin position="12"/>
        <end position="33"/>
    </location>
</feature>
<proteinExistence type="predicted"/>
<name>A0A2I2KNV5_9ACTN</name>
<keyword evidence="1" id="KW-1133">Transmembrane helix</keyword>
<dbReference type="EMBL" id="FZMO01000095">
    <property type="protein sequence ID" value="SNQ47351.1"/>
    <property type="molecule type" value="Genomic_DNA"/>
</dbReference>